<protein>
    <submittedName>
        <fullName evidence="1">Uncharacterized protein</fullName>
    </submittedName>
</protein>
<comment type="caution">
    <text evidence="1">The sequence shown here is derived from an EMBL/GenBank/DDBJ whole genome shotgun (WGS) entry which is preliminary data.</text>
</comment>
<gene>
    <name evidence="1" type="ORF">CBG54_05590</name>
</gene>
<name>A0A2C6BRR5_FUSNP</name>
<dbReference type="RefSeq" id="WP_098974209.1">
    <property type="nucleotide sequence ID" value="NZ_CP077115.1"/>
</dbReference>
<dbReference type="Proteomes" id="UP000224182">
    <property type="component" value="Unassembled WGS sequence"/>
</dbReference>
<evidence type="ECO:0000313" key="1">
    <source>
        <dbReference type="EMBL" id="PHI06535.1"/>
    </source>
</evidence>
<reference evidence="1 2" key="1">
    <citation type="submission" date="2017-06" db="EMBL/GenBank/DDBJ databases">
        <title>Draft genome sequence of Fusobacterium nucleatum subsp. polymorphum KCOM 1271 (=ChDC F305).</title>
        <authorList>
            <person name="Kook J.-K."/>
            <person name="Park S.-N."/>
            <person name="Lim Y.K."/>
            <person name="Roh H."/>
        </authorList>
    </citation>
    <scope>NUCLEOTIDE SEQUENCE [LARGE SCALE GENOMIC DNA]</scope>
    <source>
        <strain evidence="2">KCOM 1271 (ChDC F305)</strain>
    </source>
</reference>
<sequence length="2190" mass="252413">MNEELVTELKEEQKNNFEAIPVRSESLLWKTAKLGVFYALTGIALKKTKLTKDYSDLMAFGAVASATLLNTNEQEKYSDDFVALGSLLAITSGYKGFKSLLSDKDFYDKTYNFLDKADEVTKKMKIFIPEVWNRTTDSLFNGTISKGMERVQNFKNENPESGLFSTFLHGAFGFAKSFQESLFETFSSGFSQIIEKKMGIFDDVIEKSNFGKFRKLSEENPELAVYLKTLKKDPLKDLDIDTENGLTFTDNLLNSKFLKQFTKDFIGLETKEVLENEVLLKEAQKQIKEFQRYNKINNQSFFKDFLGEYTIYKDGEKTANIGKILNDGNNYISSYNTLLDGFYLENPNIDKNADDLGERFLKWAEDSFYSGDSSDKKDDLRKVINSFYDQNDSIKIADLEKYVGKEFTLDKTKDLIKEENKLTDIGIMDYIINSNSNKNKLFNVEIDKVLNEDTNQYGEVYKITGINNFEALKNFKLTDVVKYKNGELIDETMGDLSLLTYRFGGIVENFISAHYKVNNLLSKATLKTWNPMSLIDSERRRKQYITNNIQKMSVSREEGSELSNFIINGVKFGTSDFEYIKDKKDLPNEVIRHAGNILKNKYKELDIDYMNPEKGKSFHIYDKVVDLIENGSTELPGKIIEFDSDKRDTLNFELTNALKIASASYLDKLGSKETKGFSEYSATEIFEKMSSNSNIKRKVEDVFLNRKQFFYTSSLKDNNYKQYYLKKVVDVATEEISMNKDYKKTTNPNLSFRKSIRENIHDFVNSDWNPLPIRYDKNNNSYKFISAYDGSYKEDETLLHGLVEKVGRGKIVVNQKFSNNINLKDIVSSNMALEEQASIFMRDIVDANINNEHIASSFIEPFKKILNKSDQSNELFFSLQKAVQKKFNEGKLEQNYAQMLFGNLNKIYQSNVSLNEKISFLKENINGLDGNLIPDFRAIINTSASKSVFKEILNNTNPDGSIDFSNNTFKEIGKKLNLFNDNDDIDTIKKFGINFLSNAKKELANELINNINSKTANKLFENWEDYVNKNTQAFIEAYGGDNEAFLRDKNNILRGKNFILDYLDAKKQSIRDTYNFNQNNDIKEFVYNEIVDTLNNNEITNKVTNNYKNFSEINLANRLYKVAKKHSEVIDSIYENSDDNFKIGLPSEDILKKYDFFDNMSKKMGNIFENDSKKLNVAKKLSEESRDIIAVNTFNDLSLEKKVEIFKQTFYDVNKKQTSSVILRNGIEFDKGISGMLENLKEFFFSDTEEKQIKRAKNIKNIVHIRENIAKGKTILSKTSYGIIETDTNVNNFSRGIFSSLEDSFEQLGFERFSNGLGRGVHWTKRAKDILLKRFGVMSGFVLGGLAINSFIDALLPDQIPLIGKGPIATGAMLYSTARVGLQYAFNYTGISSIGRWADNVTNGMLSVFPFIPDITTDAEEMKDQFFNGKAIRVNKNRFWFTAGRQSIEGEEFDQYRPHVLYTLMNPTTGVRAMNNGYLGKWQKFFRKDFLPTKYPWYLIDPYREERIAYKKYGALYPVTEQLFKDIPIVGDFMSSTIGQLIKPTQYINEDEWRYKDNYIKNPSYDSSDEFSPRYLEFSKTEGIHGIIPSLFGAIEDIKTFAGLKGYALGKATEFLFGKTNPYEKKITLASISDDISYASEYNKYNIGGAFDLTEPIRRFIDEHNSLGTTVINPLKQNLPYWMPNYFEQGRNPMMTYNFGTYIGPTEDFNNTINHIDGNENLNRFRILSMIAPKSKEFEEMKTRVLNKITDFSEKEKAHYYESLSYASEYGTRKYATENGTVRKTKDISVTIKEKLSPYEFIGTDNRRYKLDTVTEDFNKLSSRYGRTKATKLMSDLDETFFVGKTYDFSIALSANYAGGIDDEGDFFRVDSKLVSNRLNLDNSPYRNKYKISDIISKNLRRTFQSVASPMSSEKLFGRKTVYEEWGVEAVQTNYFRDWDSPISSFITPYFTIPSNSVISGATFQSETENAFEQSNSDTNYLKGLISLGRLNYFKNAITGNVTTSLDYKRDTEVQDRVEQFKLLNGKKNIYQLTGKEYLANVNKMVNEQDSKFLKDLLNVKNQRERELILKTGNERLRTVLKMIWNRQQQAINGETLYENWRIESPKTLDTKGVEYTSNQDQLKNKIKFSLGYKYSKLEAKRQGIYNAYVGSSSDEESRYIRNKMFEQYGVQSKTVSTIYPSGQIFMNQF</sequence>
<organism evidence="1 2">
    <name type="scientific">Fusobacterium nucleatum subsp. polymorphum</name>
    <name type="common">Fusobacterium polymorphum</name>
    <dbReference type="NCBI Taxonomy" id="76857"/>
    <lineage>
        <taxon>Bacteria</taxon>
        <taxon>Fusobacteriati</taxon>
        <taxon>Fusobacteriota</taxon>
        <taxon>Fusobacteriia</taxon>
        <taxon>Fusobacteriales</taxon>
        <taxon>Fusobacteriaceae</taxon>
        <taxon>Fusobacterium</taxon>
    </lineage>
</organism>
<evidence type="ECO:0000313" key="2">
    <source>
        <dbReference type="Proteomes" id="UP000224182"/>
    </source>
</evidence>
<accession>A0A2C6BRR5</accession>
<dbReference type="EMBL" id="NIRN01000001">
    <property type="protein sequence ID" value="PHI06535.1"/>
    <property type="molecule type" value="Genomic_DNA"/>
</dbReference>
<proteinExistence type="predicted"/>